<evidence type="ECO:0000313" key="8">
    <source>
        <dbReference type="Proteomes" id="UP000076023"/>
    </source>
</evidence>
<evidence type="ECO:0000256" key="2">
    <source>
        <dbReference type="ARBA" id="ARBA00023015"/>
    </source>
</evidence>
<keyword evidence="5" id="KW-0804">Transcription</keyword>
<evidence type="ECO:0000259" key="6">
    <source>
        <dbReference type="Pfam" id="PF04542"/>
    </source>
</evidence>
<dbReference type="Pfam" id="PF04542">
    <property type="entry name" value="Sigma70_r2"/>
    <property type="match status" value="1"/>
</dbReference>
<dbReference type="InterPro" id="IPR013325">
    <property type="entry name" value="RNA_pol_sigma_r2"/>
</dbReference>
<comment type="similarity">
    <text evidence="1">Belongs to the sigma-70 factor family. ECF subfamily.</text>
</comment>
<gene>
    <name evidence="7" type="ORF">TSACC_3440</name>
</gene>
<dbReference type="InParanoid" id="A0A146GCT7"/>
<reference evidence="8" key="1">
    <citation type="journal article" date="2017" name="Genome Announc.">
        <title>Draft Genome Sequence of Terrimicrobium sacchariphilum NM-5T, a Facultative Anaerobic Soil Bacterium of the Class Spartobacteria.</title>
        <authorList>
            <person name="Qiu Y.L."/>
            <person name="Tourlousse D.M."/>
            <person name="Matsuura N."/>
            <person name="Ohashi A."/>
            <person name="Sekiguchi Y."/>
        </authorList>
    </citation>
    <scope>NUCLEOTIDE SEQUENCE [LARGE SCALE GENOMIC DNA]</scope>
    <source>
        <strain evidence="8">NM-5</strain>
    </source>
</reference>
<dbReference type="EMBL" id="BDCO01000003">
    <property type="protein sequence ID" value="GAT35375.1"/>
    <property type="molecule type" value="Genomic_DNA"/>
</dbReference>
<dbReference type="PANTHER" id="PTHR43133:SF8">
    <property type="entry name" value="RNA POLYMERASE SIGMA FACTOR HI_1459-RELATED"/>
    <property type="match status" value="1"/>
</dbReference>
<protein>
    <submittedName>
        <fullName evidence="7">RNA polymerase sigma factor, sigma-70 family</fullName>
    </submittedName>
</protein>
<dbReference type="Gene3D" id="1.10.1740.10">
    <property type="match status" value="1"/>
</dbReference>
<dbReference type="SUPFAM" id="SSF88946">
    <property type="entry name" value="Sigma2 domain of RNA polymerase sigma factors"/>
    <property type="match status" value="1"/>
</dbReference>
<evidence type="ECO:0000256" key="1">
    <source>
        <dbReference type="ARBA" id="ARBA00010641"/>
    </source>
</evidence>
<dbReference type="STRING" id="690879.TSACC_3440"/>
<dbReference type="PANTHER" id="PTHR43133">
    <property type="entry name" value="RNA POLYMERASE ECF-TYPE SIGMA FACTO"/>
    <property type="match status" value="1"/>
</dbReference>
<evidence type="ECO:0000256" key="4">
    <source>
        <dbReference type="ARBA" id="ARBA00023125"/>
    </source>
</evidence>
<sequence length="288" mass="33026">MSPVSSEYTTELSPADEDLVAQARQGDLSALDALLRRHQAWVFNLALRMIWRRDLAEDATQEILIKATTHLAAFEGRSRFSTWLYRIAANHLMNVRRSEMEERKMTFRDMSQSLDECLDMELPDPRSLPIETGLLVEEAKLGCITAMLMCLDRPQRLAFILGEIFGVSSELGGEVMEISRENFRQLLSRARHDLYQFMNEKCGLVNEANPCRCTKKAAAFMKQGWLDPDNRQFTDMRMAAVREVAQDRLAELCEIDRAHAEVFRDAPFCTPREGATRLREILARSNFS</sequence>
<dbReference type="InterPro" id="IPR039425">
    <property type="entry name" value="RNA_pol_sigma-70-like"/>
</dbReference>
<dbReference type="GO" id="GO:0006352">
    <property type="term" value="P:DNA-templated transcription initiation"/>
    <property type="evidence" value="ECO:0007669"/>
    <property type="project" value="InterPro"/>
</dbReference>
<dbReference type="OrthoDB" id="9784984at2"/>
<proteinExistence type="inferred from homology"/>
<dbReference type="AlphaFoldDB" id="A0A146GCT7"/>
<accession>A0A146GCT7</accession>
<dbReference type="NCBIfam" id="TIGR02937">
    <property type="entry name" value="sigma70-ECF"/>
    <property type="match status" value="1"/>
</dbReference>
<dbReference type="SUPFAM" id="SSF88659">
    <property type="entry name" value="Sigma3 and sigma4 domains of RNA polymerase sigma factors"/>
    <property type="match status" value="1"/>
</dbReference>
<dbReference type="InterPro" id="IPR007627">
    <property type="entry name" value="RNA_pol_sigma70_r2"/>
</dbReference>
<dbReference type="InterPro" id="IPR013324">
    <property type="entry name" value="RNA_pol_sigma_r3/r4-like"/>
</dbReference>
<comment type="caution">
    <text evidence="7">The sequence shown here is derived from an EMBL/GenBank/DDBJ whole genome shotgun (WGS) entry which is preliminary data.</text>
</comment>
<dbReference type="Proteomes" id="UP000076023">
    <property type="component" value="Unassembled WGS sequence"/>
</dbReference>
<organism evidence="7 8">
    <name type="scientific">Terrimicrobium sacchariphilum</name>
    <dbReference type="NCBI Taxonomy" id="690879"/>
    <lineage>
        <taxon>Bacteria</taxon>
        <taxon>Pseudomonadati</taxon>
        <taxon>Verrucomicrobiota</taxon>
        <taxon>Terrimicrobiia</taxon>
        <taxon>Terrimicrobiales</taxon>
        <taxon>Terrimicrobiaceae</taxon>
        <taxon>Terrimicrobium</taxon>
    </lineage>
</organism>
<evidence type="ECO:0000256" key="5">
    <source>
        <dbReference type="ARBA" id="ARBA00023163"/>
    </source>
</evidence>
<dbReference type="GO" id="GO:0003677">
    <property type="term" value="F:DNA binding"/>
    <property type="evidence" value="ECO:0007669"/>
    <property type="project" value="UniProtKB-KW"/>
</dbReference>
<keyword evidence="4" id="KW-0238">DNA-binding</keyword>
<dbReference type="RefSeq" id="WP_075081191.1">
    <property type="nucleotide sequence ID" value="NZ_BDCO01000003.1"/>
</dbReference>
<dbReference type="GO" id="GO:0016987">
    <property type="term" value="F:sigma factor activity"/>
    <property type="evidence" value="ECO:0007669"/>
    <property type="project" value="UniProtKB-KW"/>
</dbReference>
<dbReference type="InterPro" id="IPR014284">
    <property type="entry name" value="RNA_pol_sigma-70_dom"/>
</dbReference>
<keyword evidence="2" id="KW-0805">Transcription regulation</keyword>
<evidence type="ECO:0000256" key="3">
    <source>
        <dbReference type="ARBA" id="ARBA00023082"/>
    </source>
</evidence>
<keyword evidence="3" id="KW-0731">Sigma factor</keyword>
<name>A0A146GCT7_TERSA</name>
<evidence type="ECO:0000313" key="7">
    <source>
        <dbReference type="EMBL" id="GAT35375.1"/>
    </source>
</evidence>
<keyword evidence="8" id="KW-1185">Reference proteome</keyword>
<feature type="domain" description="RNA polymerase sigma-70 region 2" evidence="6">
    <location>
        <begin position="34"/>
        <end position="98"/>
    </location>
</feature>